<evidence type="ECO:0000256" key="5">
    <source>
        <dbReference type="ARBA" id="ARBA00022597"/>
    </source>
</evidence>
<dbReference type="SMART" id="SM00382">
    <property type="entry name" value="AAA"/>
    <property type="match status" value="2"/>
</dbReference>
<keyword evidence="4" id="KW-0997">Cell inner membrane</keyword>
<keyword evidence="8 12" id="KW-0067">ATP-binding</keyword>
<proteinExistence type="predicted"/>
<dbReference type="PROSITE" id="PS50893">
    <property type="entry name" value="ABC_TRANSPORTER_2"/>
    <property type="match status" value="2"/>
</dbReference>
<comment type="subcellular location">
    <subcellularLocation>
        <location evidence="1">Cell membrane</location>
        <topology evidence="1">Peripheral membrane protein</topology>
    </subcellularLocation>
</comment>
<protein>
    <submittedName>
        <fullName evidence="12">Sugar ABC transporter ATP-binding protein</fullName>
    </submittedName>
</protein>
<dbReference type="AlphaFoldDB" id="A0A5P2H9M0"/>
<dbReference type="EMBL" id="CP044067">
    <property type="protein sequence ID" value="QET04294.1"/>
    <property type="molecule type" value="Genomic_DNA"/>
</dbReference>
<reference evidence="12 13" key="1">
    <citation type="submission" date="2019-09" db="EMBL/GenBank/DDBJ databases">
        <title>FDA dAtabase for Regulatory Grade micrObial Sequences (FDA-ARGOS): Supporting development and validation of Infectious Disease Dx tests.</title>
        <authorList>
            <person name="Sciortino C."/>
            <person name="Tallon L."/>
            <person name="Sadzewicz L."/>
            <person name="Vavikolanu K."/>
            <person name="Mehta A."/>
            <person name="Aluvathingal J."/>
            <person name="Nadendla S."/>
            <person name="Nandy P."/>
            <person name="Geyer C."/>
            <person name="Yan Y."/>
            <person name="Sichtig H."/>
        </authorList>
    </citation>
    <scope>NUCLEOTIDE SEQUENCE [LARGE SCALE GENOMIC DNA]</scope>
    <source>
        <strain evidence="12 13">FDAARGOS_664</strain>
    </source>
</reference>
<keyword evidence="2" id="KW-0813">Transport</keyword>
<evidence type="ECO:0000256" key="6">
    <source>
        <dbReference type="ARBA" id="ARBA00022737"/>
    </source>
</evidence>
<evidence type="ECO:0000313" key="12">
    <source>
        <dbReference type="EMBL" id="QET04294.1"/>
    </source>
</evidence>
<keyword evidence="7" id="KW-0547">Nucleotide-binding</keyword>
<dbReference type="OrthoDB" id="9776369at2"/>
<gene>
    <name evidence="12" type="ORF">FOB72_19310</name>
</gene>
<evidence type="ECO:0000256" key="4">
    <source>
        <dbReference type="ARBA" id="ARBA00022519"/>
    </source>
</evidence>
<organism evidence="12 13">
    <name type="scientific">Cupriavidus pauculus</name>
    <dbReference type="NCBI Taxonomy" id="82633"/>
    <lineage>
        <taxon>Bacteria</taxon>
        <taxon>Pseudomonadati</taxon>
        <taxon>Pseudomonadota</taxon>
        <taxon>Betaproteobacteria</taxon>
        <taxon>Burkholderiales</taxon>
        <taxon>Burkholderiaceae</taxon>
        <taxon>Cupriavidus</taxon>
    </lineage>
</organism>
<evidence type="ECO:0000256" key="1">
    <source>
        <dbReference type="ARBA" id="ARBA00004202"/>
    </source>
</evidence>
<keyword evidence="5" id="KW-0762">Sugar transport</keyword>
<dbReference type="Pfam" id="PF00005">
    <property type="entry name" value="ABC_tran"/>
    <property type="match status" value="2"/>
</dbReference>
<evidence type="ECO:0000256" key="10">
    <source>
        <dbReference type="ARBA" id="ARBA00023136"/>
    </source>
</evidence>
<keyword evidence="10" id="KW-0472">Membrane</keyword>
<dbReference type="InterPro" id="IPR003593">
    <property type="entry name" value="AAA+_ATPase"/>
</dbReference>
<evidence type="ECO:0000259" key="11">
    <source>
        <dbReference type="PROSITE" id="PS50893"/>
    </source>
</evidence>
<evidence type="ECO:0000256" key="8">
    <source>
        <dbReference type="ARBA" id="ARBA00022840"/>
    </source>
</evidence>
<keyword evidence="6" id="KW-0677">Repeat</keyword>
<dbReference type="PANTHER" id="PTHR43790:SF3">
    <property type="entry name" value="D-ALLOSE IMPORT ATP-BINDING PROTEIN ALSA-RELATED"/>
    <property type="match status" value="1"/>
</dbReference>
<evidence type="ECO:0000256" key="7">
    <source>
        <dbReference type="ARBA" id="ARBA00022741"/>
    </source>
</evidence>
<dbReference type="GO" id="GO:0005886">
    <property type="term" value="C:plasma membrane"/>
    <property type="evidence" value="ECO:0007669"/>
    <property type="project" value="UniProtKB-SubCell"/>
</dbReference>
<keyword evidence="9" id="KW-1278">Translocase</keyword>
<feature type="domain" description="ABC transporter" evidence="11">
    <location>
        <begin position="254"/>
        <end position="510"/>
    </location>
</feature>
<dbReference type="FunFam" id="3.40.50.300:FF:000127">
    <property type="entry name" value="Ribose import ATP-binding protein RbsA"/>
    <property type="match status" value="1"/>
</dbReference>
<dbReference type="InterPro" id="IPR027417">
    <property type="entry name" value="P-loop_NTPase"/>
</dbReference>
<evidence type="ECO:0000256" key="2">
    <source>
        <dbReference type="ARBA" id="ARBA00022448"/>
    </source>
</evidence>
<evidence type="ECO:0000256" key="3">
    <source>
        <dbReference type="ARBA" id="ARBA00022475"/>
    </source>
</evidence>
<dbReference type="RefSeq" id="WP_150374356.1">
    <property type="nucleotide sequence ID" value="NZ_CP044067.1"/>
</dbReference>
<evidence type="ECO:0000256" key="9">
    <source>
        <dbReference type="ARBA" id="ARBA00022967"/>
    </source>
</evidence>
<name>A0A5P2H9M0_9BURK</name>
<sequence>MNAICDAPPSATPPRAPLLEMRGISKTFPGVKALDDVSFSVYPGEVHMLLGENGAGKSSLMKVLCGVYVADAGAFYHEGQPVSVASPSDTMRLGIAVIFQEFSLVPYLNIAQNIFLGREPRGWLPGSVDHKAMHAEARRLLDMLGMDLSTHTLVHELGVAQQQMIEIAKALSQKARILVLDEPTAALSDRETEKLFEVIGRLKADGVSLIYISHRMAEVFALGDRITVMRDGRKVGSYLPGDATPDELVARMVGRKVDMTYQRTRGGPTGDLALEVRGVSAANGIEGINLNVRAGEIVGLAGLVGSGRSEVARAIFGADAIREGEIRIFGKPMTGGPEKARALGAALIPESRKTEGLALIRTVRDNLMLAGLGRAFPARWYSGRKADVMSSREIERLRIATPNGDQLAQNLSGGNQQKIVIGKWLLAESKLFIFDEPTRGIDVGAKAEIFALIDGLVKDGAAVLLISSELPEIVNVCDRTYVMREGRIAGELDYTQMTEESVLQLGMNDA</sequence>
<dbReference type="GO" id="GO:0016887">
    <property type="term" value="F:ATP hydrolysis activity"/>
    <property type="evidence" value="ECO:0007669"/>
    <property type="project" value="InterPro"/>
</dbReference>
<dbReference type="SUPFAM" id="SSF52540">
    <property type="entry name" value="P-loop containing nucleoside triphosphate hydrolases"/>
    <property type="match status" value="2"/>
</dbReference>
<dbReference type="InterPro" id="IPR050107">
    <property type="entry name" value="ABC_carbohydrate_import_ATPase"/>
</dbReference>
<dbReference type="PROSITE" id="PS00211">
    <property type="entry name" value="ABC_TRANSPORTER_1"/>
    <property type="match status" value="1"/>
</dbReference>
<dbReference type="Gene3D" id="3.40.50.300">
    <property type="entry name" value="P-loop containing nucleotide triphosphate hydrolases"/>
    <property type="match status" value="2"/>
</dbReference>
<dbReference type="Proteomes" id="UP000322822">
    <property type="component" value="Chromosome 2"/>
</dbReference>
<dbReference type="CDD" id="cd03215">
    <property type="entry name" value="ABC_Carb_Monos_II"/>
    <property type="match status" value="1"/>
</dbReference>
<dbReference type="PANTHER" id="PTHR43790">
    <property type="entry name" value="CARBOHYDRATE TRANSPORT ATP-BINDING PROTEIN MG119-RELATED"/>
    <property type="match status" value="1"/>
</dbReference>
<dbReference type="InterPro" id="IPR017871">
    <property type="entry name" value="ABC_transporter-like_CS"/>
</dbReference>
<keyword evidence="3" id="KW-1003">Cell membrane</keyword>
<dbReference type="GO" id="GO:0005524">
    <property type="term" value="F:ATP binding"/>
    <property type="evidence" value="ECO:0007669"/>
    <property type="project" value="UniProtKB-KW"/>
</dbReference>
<feature type="domain" description="ABC transporter" evidence="11">
    <location>
        <begin position="19"/>
        <end position="256"/>
    </location>
</feature>
<dbReference type="InterPro" id="IPR003439">
    <property type="entry name" value="ABC_transporter-like_ATP-bd"/>
</dbReference>
<evidence type="ECO:0000313" key="13">
    <source>
        <dbReference type="Proteomes" id="UP000322822"/>
    </source>
</evidence>
<accession>A0A5P2H9M0</accession>
<dbReference type="CDD" id="cd03216">
    <property type="entry name" value="ABC_Carb_Monos_I"/>
    <property type="match status" value="1"/>
</dbReference>